<dbReference type="InterPro" id="IPR009057">
    <property type="entry name" value="Homeodomain-like_sf"/>
</dbReference>
<evidence type="ECO:0000256" key="3">
    <source>
        <dbReference type="ARBA" id="ARBA00023163"/>
    </source>
</evidence>
<dbReference type="SUPFAM" id="SSF48498">
    <property type="entry name" value="Tetracyclin repressor-like, C-terminal domain"/>
    <property type="match status" value="1"/>
</dbReference>
<dbReference type="AlphaFoldDB" id="A0A3B0X1I7"/>
<dbReference type="SUPFAM" id="SSF46689">
    <property type="entry name" value="Homeodomain-like"/>
    <property type="match status" value="1"/>
</dbReference>
<dbReference type="Pfam" id="PF00440">
    <property type="entry name" value="TetR_N"/>
    <property type="match status" value="1"/>
</dbReference>
<accession>A0A3B0X1I7</accession>
<reference evidence="5" key="1">
    <citation type="submission" date="2018-06" db="EMBL/GenBank/DDBJ databases">
        <authorList>
            <person name="Zhirakovskaya E."/>
        </authorList>
    </citation>
    <scope>NUCLEOTIDE SEQUENCE</scope>
</reference>
<dbReference type="PROSITE" id="PS50977">
    <property type="entry name" value="HTH_TETR_2"/>
    <property type="match status" value="1"/>
</dbReference>
<dbReference type="PANTHER" id="PTHR47506:SF1">
    <property type="entry name" value="HTH-TYPE TRANSCRIPTIONAL REGULATOR YJDC"/>
    <property type="match status" value="1"/>
</dbReference>
<keyword evidence="1" id="KW-0805">Transcription regulation</keyword>
<sequence length="193" mass="21685">MGTKGSANRQRIIVAADHLFYSHGYNQTSFSDISDETGIPRGNFYYYFKTKEDILGAVVDARVSDFKEILQQCEKDTLDPLERLQLLAQFPLKHESDVLKYGCPIGSLSLELMKEQASDISQMPLTAVFDLLKEWVEVQLSALGQTSNADEIAKDLLAKLQGVTLIASVYNDVAYLHRGINDVKDWLNQILSH</sequence>
<keyword evidence="2" id="KW-0238">DNA-binding</keyword>
<organism evidence="5">
    <name type="scientific">hydrothermal vent metagenome</name>
    <dbReference type="NCBI Taxonomy" id="652676"/>
    <lineage>
        <taxon>unclassified sequences</taxon>
        <taxon>metagenomes</taxon>
        <taxon>ecological metagenomes</taxon>
    </lineage>
</organism>
<dbReference type="InterPro" id="IPR001647">
    <property type="entry name" value="HTH_TetR"/>
</dbReference>
<dbReference type="GO" id="GO:0003677">
    <property type="term" value="F:DNA binding"/>
    <property type="evidence" value="ECO:0007669"/>
    <property type="project" value="UniProtKB-KW"/>
</dbReference>
<dbReference type="PRINTS" id="PR00455">
    <property type="entry name" value="HTHTETR"/>
</dbReference>
<proteinExistence type="predicted"/>
<feature type="domain" description="HTH tetR-type" evidence="4">
    <location>
        <begin position="6"/>
        <end position="66"/>
    </location>
</feature>
<dbReference type="InterPro" id="IPR036271">
    <property type="entry name" value="Tet_transcr_reg_TetR-rel_C_sf"/>
</dbReference>
<evidence type="ECO:0000259" key="4">
    <source>
        <dbReference type="PROSITE" id="PS50977"/>
    </source>
</evidence>
<gene>
    <name evidence="5" type="ORF">MNBD_GAMMA07-2696</name>
</gene>
<keyword evidence="3" id="KW-0804">Transcription</keyword>
<dbReference type="EMBL" id="UOFF01000275">
    <property type="protein sequence ID" value="VAW56747.1"/>
    <property type="molecule type" value="Genomic_DNA"/>
</dbReference>
<name>A0A3B0X1I7_9ZZZZ</name>
<evidence type="ECO:0000256" key="2">
    <source>
        <dbReference type="ARBA" id="ARBA00023125"/>
    </source>
</evidence>
<evidence type="ECO:0000313" key="5">
    <source>
        <dbReference type="EMBL" id="VAW56747.1"/>
    </source>
</evidence>
<dbReference type="PANTHER" id="PTHR47506">
    <property type="entry name" value="TRANSCRIPTIONAL REGULATORY PROTEIN"/>
    <property type="match status" value="1"/>
</dbReference>
<dbReference type="Gene3D" id="1.10.357.10">
    <property type="entry name" value="Tetracycline Repressor, domain 2"/>
    <property type="match status" value="1"/>
</dbReference>
<protein>
    <recommendedName>
        <fullName evidence="4">HTH tetR-type domain-containing protein</fullName>
    </recommendedName>
</protein>
<evidence type="ECO:0000256" key="1">
    <source>
        <dbReference type="ARBA" id="ARBA00023015"/>
    </source>
</evidence>